<gene>
    <name evidence="10 11" type="primary">rpsN</name>
    <name evidence="10" type="synonym">rpsZ</name>
    <name evidence="11" type="ORF">AMS66_01930</name>
</gene>
<dbReference type="FunFam" id="4.10.830.10:FF:000001">
    <property type="entry name" value="30S ribosomal protein S14 type Z"/>
    <property type="match status" value="1"/>
</dbReference>
<evidence type="ECO:0000256" key="3">
    <source>
        <dbReference type="ARBA" id="ARBA00022833"/>
    </source>
</evidence>
<keyword evidence="2 10" id="KW-0699">rRNA-binding</keyword>
<evidence type="ECO:0000256" key="7">
    <source>
        <dbReference type="ARBA" id="ARBA00035167"/>
    </source>
</evidence>
<dbReference type="NCBIfam" id="NF005974">
    <property type="entry name" value="PRK08061.1"/>
    <property type="match status" value="1"/>
</dbReference>
<dbReference type="InterPro" id="IPR023053">
    <property type="entry name" value="Ribosomal_uS14_bact"/>
</dbReference>
<dbReference type="GO" id="GO:0015935">
    <property type="term" value="C:small ribosomal subunit"/>
    <property type="evidence" value="ECO:0007669"/>
    <property type="project" value="TreeGrafter"/>
</dbReference>
<evidence type="ECO:0000256" key="4">
    <source>
        <dbReference type="ARBA" id="ARBA00022884"/>
    </source>
</evidence>
<dbReference type="GO" id="GO:0006412">
    <property type="term" value="P:translation"/>
    <property type="evidence" value="ECO:0007669"/>
    <property type="project" value="UniProtKB-UniRule"/>
</dbReference>
<comment type="caution">
    <text evidence="11">The sequence shown here is derived from an EMBL/GenBank/DDBJ whole genome shotgun (WGS) entry which is preliminary data.</text>
</comment>
<evidence type="ECO:0000256" key="8">
    <source>
        <dbReference type="ARBA" id="ARBA00047110"/>
    </source>
</evidence>
<dbReference type="InterPro" id="IPR001209">
    <property type="entry name" value="Ribosomal_uS14"/>
</dbReference>
<dbReference type="GO" id="GO:0019843">
    <property type="term" value="F:rRNA binding"/>
    <property type="evidence" value="ECO:0007669"/>
    <property type="project" value="UniProtKB-UniRule"/>
</dbReference>
<feature type="binding site" evidence="10">
    <location>
        <position position="40"/>
    </location>
    <ligand>
        <name>Zn(2+)</name>
        <dbReference type="ChEBI" id="CHEBI:29105"/>
    </ligand>
</feature>
<feature type="binding site" evidence="10">
    <location>
        <position position="27"/>
    </location>
    <ligand>
        <name>Zn(2+)</name>
        <dbReference type="ChEBI" id="CHEBI:29105"/>
    </ligand>
</feature>
<keyword evidence="4 10" id="KW-0694">RNA-binding</keyword>
<dbReference type="PROSITE" id="PS00527">
    <property type="entry name" value="RIBOSOMAL_S14"/>
    <property type="match status" value="1"/>
</dbReference>
<evidence type="ECO:0000256" key="2">
    <source>
        <dbReference type="ARBA" id="ARBA00022730"/>
    </source>
</evidence>
<dbReference type="Pfam" id="PF00253">
    <property type="entry name" value="Ribosomal_S14"/>
    <property type="match status" value="1"/>
</dbReference>
<organism evidence="11 12">
    <name type="scientific">Paenibacillus xylanivorans</name>
    <dbReference type="NCBI Taxonomy" id="1705561"/>
    <lineage>
        <taxon>Bacteria</taxon>
        <taxon>Bacillati</taxon>
        <taxon>Bacillota</taxon>
        <taxon>Bacilli</taxon>
        <taxon>Bacillales</taxon>
        <taxon>Paenibacillaceae</taxon>
        <taxon>Paenibacillus</taxon>
    </lineage>
</organism>
<comment type="cofactor">
    <cofactor evidence="10">
        <name>Zn(2+)</name>
        <dbReference type="ChEBI" id="CHEBI:29105"/>
    </cofactor>
    <text evidence="10">Binds 1 zinc ion per subunit.</text>
</comment>
<evidence type="ECO:0000256" key="10">
    <source>
        <dbReference type="HAMAP-Rule" id="MF_01364"/>
    </source>
</evidence>
<reference evidence="11 12" key="1">
    <citation type="submission" date="2015-08" db="EMBL/GenBank/DDBJ databases">
        <title>Draft genome sequence of cellulolytic and xylanolytic Paenibacillus sp. A59, isolated from a decaying forest soil from Patagonia, Argentina.</title>
        <authorList>
            <person name="Ghio S."/>
            <person name="Caceres A.M."/>
            <person name="Talia P."/>
            <person name="Grasso D."/>
            <person name="Campos E."/>
        </authorList>
    </citation>
    <scope>NUCLEOTIDE SEQUENCE [LARGE SCALE GENOMIC DNA]</scope>
    <source>
        <strain evidence="11 12">A59</strain>
    </source>
</reference>
<evidence type="ECO:0000256" key="9">
    <source>
        <dbReference type="ARBA" id="ARBA00060857"/>
    </source>
</evidence>
<dbReference type="Gene3D" id="4.10.830.10">
    <property type="entry name" value="30s Ribosomal Protein S14, Chain N"/>
    <property type="match status" value="1"/>
</dbReference>
<dbReference type="OrthoDB" id="9810484at2"/>
<keyword evidence="1 10" id="KW-0479">Metal-binding</keyword>
<evidence type="ECO:0000313" key="11">
    <source>
        <dbReference type="EMBL" id="KOY18127.1"/>
    </source>
</evidence>
<evidence type="ECO:0000256" key="1">
    <source>
        <dbReference type="ARBA" id="ARBA00022723"/>
    </source>
</evidence>
<protein>
    <recommendedName>
        <fullName evidence="7 10">Small ribosomal subunit protein uS14</fullName>
    </recommendedName>
</protein>
<keyword evidence="3 10" id="KW-0862">Zinc</keyword>
<feature type="binding site" evidence="10">
    <location>
        <position position="24"/>
    </location>
    <ligand>
        <name>Zn(2+)</name>
        <dbReference type="ChEBI" id="CHEBI:29105"/>
    </ligand>
</feature>
<dbReference type="PATRIC" id="fig|1705561.3.peg.6691"/>
<dbReference type="GeneID" id="32219775"/>
<keyword evidence="5 10" id="KW-0689">Ribosomal protein</keyword>
<dbReference type="GO" id="GO:0003735">
    <property type="term" value="F:structural constituent of ribosome"/>
    <property type="evidence" value="ECO:0007669"/>
    <property type="project" value="InterPro"/>
</dbReference>
<comment type="function">
    <text evidence="10">Binds 16S rRNA, required for the assembly of 30S particles and may also be responsible for determining the conformation of the 16S rRNA at the A site.</text>
</comment>
<dbReference type="InterPro" id="IPR018271">
    <property type="entry name" value="Ribosomal_uS14_CS"/>
</dbReference>
<sequence length="61" mass="7204">MAKTSMKVKQQRTPKFKVRAYTRCERCGRPHSVLQKFKICRICFRELAYKGQIPGVKKASW</sequence>
<evidence type="ECO:0000313" key="12">
    <source>
        <dbReference type="Proteomes" id="UP000037688"/>
    </source>
</evidence>
<dbReference type="Proteomes" id="UP000037688">
    <property type="component" value="Unassembled WGS sequence"/>
</dbReference>
<feature type="binding site" evidence="10">
    <location>
        <position position="43"/>
    </location>
    <ligand>
        <name>Zn(2+)</name>
        <dbReference type="ChEBI" id="CHEBI:29105"/>
    </ligand>
</feature>
<dbReference type="GO" id="GO:0008270">
    <property type="term" value="F:zinc ion binding"/>
    <property type="evidence" value="ECO:0007669"/>
    <property type="project" value="UniProtKB-UniRule"/>
</dbReference>
<comment type="similarity">
    <text evidence="9 10">Belongs to the universal ribosomal protein uS14 family. Zinc-binding uS14 subfamily.</text>
</comment>
<comment type="subunit">
    <text evidence="8 10">Part of the 30S ribosomal subunit. Contacts proteins S3 and S10.</text>
</comment>
<keyword evidence="6 10" id="KW-0687">Ribonucleoprotein</keyword>
<accession>A0A0N0UIJ8</accession>
<dbReference type="EMBL" id="LITU01000021">
    <property type="protein sequence ID" value="KOY18127.1"/>
    <property type="molecule type" value="Genomic_DNA"/>
</dbReference>
<proteinExistence type="inferred from homology"/>
<dbReference type="PANTHER" id="PTHR19836">
    <property type="entry name" value="30S RIBOSOMAL PROTEIN S14"/>
    <property type="match status" value="1"/>
</dbReference>
<keyword evidence="12" id="KW-1185">Reference proteome</keyword>
<evidence type="ECO:0000256" key="6">
    <source>
        <dbReference type="ARBA" id="ARBA00023274"/>
    </source>
</evidence>
<dbReference type="AlphaFoldDB" id="A0A0N0UIJ8"/>
<evidence type="ECO:0000256" key="5">
    <source>
        <dbReference type="ARBA" id="ARBA00022980"/>
    </source>
</evidence>
<dbReference type="RefSeq" id="WP_013312154.1">
    <property type="nucleotide sequence ID" value="NZ_LITU01000021.1"/>
</dbReference>
<name>A0A0N0UIJ8_9BACL</name>
<dbReference type="HAMAP" id="MF_01364_B">
    <property type="entry name" value="Ribosomal_uS14_2_B"/>
    <property type="match status" value="1"/>
</dbReference>
<dbReference type="SUPFAM" id="SSF57716">
    <property type="entry name" value="Glucocorticoid receptor-like (DNA-binding domain)"/>
    <property type="match status" value="1"/>
</dbReference>
<dbReference type="InterPro" id="IPR043140">
    <property type="entry name" value="Ribosomal_uS14_sf"/>
</dbReference>
<dbReference type="PANTHER" id="PTHR19836:SF26">
    <property type="entry name" value="SMALL RIBOSOMAL SUBUNIT PROTEIN US14B"/>
    <property type="match status" value="1"/>
</dbReference>